<dbReference type="PATRIC" id="fig|1307839.3.peg.861"/>
<dbReference type="OrthoDB" id="9803968at2"/>
<reference evidence="4 5" key="1">
    <citation type="submission" date="2015-11" db="EMBL/GenBank/DDBJ databases">
        <title>Description and complete genome sequence of a novel strain predominating in hypersaline microbial mats and representing a new family of the Bacteriodetes phylum.</title>
        <authorList>
            <person name="Spring S."/>
            <person name="Bunk B."/>
            <person name="Sproer C."/>
            <person name="Klenk H.-P."/>
        </authorList>
    </citation>
    <scope>NUCLEOTIDE SEQUENCE [LARGE SCALE GENOMIC DNA]</scope>
    <source>
        <strain evidence="4 5">L21-Spi-D4</strain>
    </source>
</reference>
<keyword evidence="4" id="KW-0436">Ligase</keyword>
<dbReference type="Pfam" id="PF00501">
    <property type="entry name" value="AMP-binding"/>
    <property type="match status" value="1"/>
</dbReference>
<dbReference type="Proteomes" id="UP000064893">
    <property type="component" value="Chromosome"/>
</dbReference>
<proteinExistence type="predicted"/>
<keyword evidence="2" id="KW-0067">ATP-binding</keyword>
<protein>
    <submittedName>
        <fullName evidence="4">Long-chain-fatty-acid--CoA ligase FadD15</fullName>
        <ecNumber evidence="4">6.2.1.3</ecNumber>
    </submittedName>
</protein>
<dbReference type="SUPFAM" id="SSF56801">
    <property type="entry name" value="Acetyl-CoA synthetase-like"/>
    <property type="match status" value="1"/>
</dbReference>
<name>A0A0S2HWR5_9BACT</name>
<dbReference type="PANTHER" id="PTHR43272:SF33">
    <property type="entry name" value="AMP-BINDING DOMAIN-CONTAINING PROTEIN-RELATED"/>
    <property type="match status" value="1"/>
</dbReference>
<dbReference type="PANTHER" id="PTHR43272">
    <property type="entry name" value="LONG-CHAIN-FATTY-ACID--COA LIGASE"/>
    <property type="match status" value="1"/>
</dbReference>
<dbReference type="InterPro" id="IPR042099">
    <property type="entry name" value="ANL_N_sf"/>
</dbReference>
<evidence type="ECO:0000259" key="3">
    <source>
        <dbReference type="Pfam" id="PF00501"/>
    </source>
</evidence>
<evidence type="ECO:0000256" key="1">
    <source>
        <dbReference type="ARBA" id="ARBA00022741"/>
    </source>
</evidence>
<evidence type="ECO:0000313" key="4">
    <source>
        <dbReference type="EMBL" id="ALO14486.1"/>
    </source>
</evidence>
<dbReference type="KEGG" id="blq:L21SP5_00815"/>
<dbReference type="STRING" id="1307839.L21SP5_00815"/>
<evidence type="ECO:0000313" key="5">
    <source>
        <dbReference type="Proteomes" id="UP000064893"/>
    </source>
</evidence>
<dbReference type="PROSITE" id="PS00455">
    <property type="entry name" value="AMP_BINDING"/>
    <property type="match status" value="1"/>
</dbReference>
<dbReference type="EC" id="6.2.1.3" evidence="4"/>
<organism evidence="4 5">
    <name type="scientific">Salinivirga cyanobacteriivorans</name>
    <dbReference type="NCBI Taxonomy" id="1307839"/>
    <lineage>
        <taxon>Bacteria</taxon>
        <taxon>Pseudomonadati</taxon>
        <taxon>Bacteroidota</taxon>
        <taxon>Bacteroidia</taxon>
        <taxon>Bacteroidales</taxon>
        <taxon>Salinivirgaceae</taxon>
        <taxon>Salinivirga</taxon>
    </lineage>
</organism>
<dbReference type="Gene3D" id="3.40.50.12780">
    <property type="entry name" value="N-terminal domain of ligase-like"/>
    <property type="match status" value="1"/>
</dbReference>
<accession>A0A0S2HWR5</accession>
<dbReference type="GO" id="GO:0005524">
    <property type="term" value="F:ATP binding"/>
    <property type="evidence" value="ECO:0007669"/>
    <property type="project" value="UniProtKB-KW"/>
</dbReference>
<gene>
    <name evidence="4" type="ORF">L21SP5_00815</name>
</gene>
<sequence length="635" mass="71986">MQTIIDLFENSVEKYADNPFMWEKRQGKYEPTSYKETLAQVEVLANGLLSIGVKPNDHIALLSEGRNHWIVSELGILYTGAVNIPLSIKLEANEVLFRINHSESRFLVVSNQQSVKIDKIKKDFSHIEKIIYLDEKNLNTTEAISLDELLKSGKKFKEAHSNELQNRKKEIKGDHWANITYTSGTTSDPKGIILTHRNYTANVDQAYSLMDIPESYKTLLILPLDHCFAHVAGIYSFMGKGASLAMVESGKNPLQTLKNIPVNIKEIKPDLLLSVPALAKNFKKNIDAGIKAKGKTMWNLYQFALKNAYSYNKEGFNKGANGSAWRKPLVKLFDKILFEKVRAFFGGQLKFFIGGGALLDIELQRYFYAIGIPMMQGYGLSEATPIISSNALHKHKLGSSGFLVNNLELKICDDEGREVPGGEKGEIVVKGENVMYGYWKNDNATTDTIRNGWLHTGDMGYIDKDNFLYVLGRFKSLLISNDGEKYSPEAIEEALTEKTIYIDQVVLHNNQNPYTIGLIYPNYEAIKSALRNDNLSINHEKGKKQALQLIQSEINHFRKGGRFEGEFPERWLPSAIAVLEEGFNEQNKMMNSTMKIVRGKVTDYYRERIDYLYNKNGKDITNEINMKALEKISQN</sequence>
<evidence type="ECO:0000256" key="2">
    <source>
        <dbReference type="ARBA" id="ARBA00022840"/>
    </source>
</evidence>
<keyword evidence="5" id="KW-1185">Reference proteome</keyword>
<feature type="domain" description="AMP-dependent synthetase/ligase" evidence="3">
    <location>
        <begin position="8"/>
        <end position="439"/>
    </location>
</feature>
<dbReference type="InterPro" id="IPR020845">
    <property type="entry name" value="AMP-binding_CS"/>
</dbReference>
<dbReference type="EMBL" id="CP013118">
    <property type="protein sequence ID" value="ALO14486.1"/>
    <property type="molecule type" value="Genomic_DNA"/>
</dbReference>
<dbReference type="GO" id="GO:0016020">
    <property type="term" value="C:membrane"/>
    <property type="evidence" value="ECO:0007669"/>
    <property type="project" value="TreeGrafter"/>
</dbReference>
<dbReference type="GO" id="GO:0004467">
    <property type="term" value="F:long-chain fatty acid-CoA ligase activity"/>
    <property type="evidence" value="ECO:0007669"/>
    <property type="project" value="UniProtKB-EC"/>
</dbReference>
<keyword evidence="1" id="KW-0547">Nucleotide-binding</keyword>
<dbReference type="InterPro" id="IPR000873">
    <property type="entry name" value="AMP-dep_synth/lig_dom"/>
</dbReference>
<dbReference type="RefSeq" id="WP_057952027.1">
    <property type="nucleotide sequence ID" value="NZ_CP013118.1"/>
</dbReference>
<dbReference type="AlphaFoldDB" id="A0A0S2HWR5"/>